<feature type="transmembrane region" description="Helical" evidence="1">
    <location>
        <begin position="96"/>
        <end position="119"/>
    </location>
</feature>
<evidence type="ECO:0000313" key="3">
    <source>
        <dbReference type="Proteomes" id="UP000824089"/>
    </source>
</evidence>
<keyword evidence="1" id="KW-1133">Transmembrane helix</keyword>
<dbReference type="Proteomes" id="UP000824089">
    <property type="component" value="Unassembled WGS sequence"/>
</dbReference>
<organism evidence="2 3">
    <name type="scientific">Candidatus Egerieisoma faecipullorum</name>
    <dbReference type="NCBI Taxonomy" id="2840963"/>
    <lineage>
        <taxon>Bacteria</taxon>
        <taxon>Bacillati</taxon>
        <taxon>Bacillota</taxon>
        <taxon>Clostridia</taxon>
        <taxon>Eubacteriales</taxon>
        <taxon>Clostridiaceae</taxon>
        <taxon>Clostridiaceae incertae sedis</taxon>
        <taxon>Candidatus Egerieisoma</taxon>
    </lineage>
</organism>
<sequence>MKLNNQLVKNAYIIFLFIRKIALYLIISFVPNFLFYFSDSLQIERRQSPEADMELISMILSIIFMITFVALLYSTKKHIFDIGVTDRIKIKDQVKFETCLAVGSISIYLLISAILAIFLDDKMFKISLYIPLFVFYKFLHNAWLSLVLAILMYILFAFIVLVIPYIKRKRSSNREEKLD</sequence>
<keyword evidence="1" id="KW-0472">Membrane</keyword>
<reference evidence="2" key="1">
    <citation type="submission" date="2020-10" db="EMBL/GenBank/DDBJ databases">
        <authorList>
            <person name="Gilroy R."/>
        </authorList>
    </citation>
    <scope>NUCLEOTIDE SEQUENCE</scope>
    <source>
        <strain evidence="2">CHK195-4489</strain>
    </source>
</reference>
<name>A0A9D1LAF4_9CLOT</name>
<gene>
    <name evidence="2" type="ORF">IAD50_02670</name>
</gene>
<evidence type="ECO:0000256" key="1">
    <source>
        <dbReference type="SAM" id="Phobius"/>
    </source>
</evidence>
<feature type="transmembrane region" description="Helical" evidence="1">
    <location>
        <begin position="55"/>
        <end position="75"/>
    </location>
</feature>
<protein>
    <submittedName>
        <fullName evidence="2">Uncharacterized protein</fullName>
    </submittedName>
</protein>
<keyword evidence="1" id="KW-0812">Transmembrane</keyword>
<dbReference type="EMBL" id="DVMM01000055">
    <property type="protein sequence ID" value="HIU29182.1"/>
    <property type="molecule type" value="Genomic_DNA"/>
</dbReference>
<evidence type="ECO:0000313" key="2">
    <source>
        <dbReference type="EMBL" id="HIU29182.1"/>
    </source>
</evidence>
<feature type="transmembrane region" description="Helical" evidence="1">
    <location>
        <begin position="12"/>
        <end position="35"/>
    </location>
</feature>
<reference evidence="2" key="2">
    <citation type="journal article" date="2021" name="PeerJ">
        <title>Extensive microbial diversity within the chicken gut microbiome revealed by metagenomics and culture.</title>
        <authorList>
            <person name="Gilroy R."/>
            <person name="Ravi A."/>
            <person name="Getino M."/>
            <person name="Pursley I."/>
            <person name="Horton D.L."/>
            <person name="Alikhan N.F."/>
            <person name="Baker D."/>
            <person name="Gharbi K."/>
            <person name="Hall N."/>
            <person name="Watson M."/>
            <person name="Adriaenssens E.M."/>
            <person name="Foster-Nyarko E."/>
            <person name="Jarju S."/>
            <person name="Secka A."/>
            <person name="Antonio M."/>
            <person name="Oren A."/>
            <person name="Chaudhuri R.R."/>
            <person name="La Ragione R."/>
            <person name="Hildebrand F."/>
            <person name="Pallen M.J."/>
        </authorList>
    </citation>
    <scope>NUCLEOTIDE SEQUENCE</scope>
    <source>
        <strain evidence="2">CHK195-4489</strain>
    </source>
</reference>
<proteinExistence type="predicted"/>
<accession>A0A9D1LAF4</accession>
<feature type="transmembrane region" description="Helical" evidence="1">
    <location>
        <begin position="142"/>
        <end position="166"/>
    </location>
</feature>
<comment type="caution">
    <text evidence="2">The sequence shown here is derived from an EMBL/GenBank/DDBJ whole genome shotgun (WGS) entry which is preliminary data.</text>
</comment>
<dbReference type="AlphaFoldDB" id="A0A9D1LAF4"/>